<comment type="caution">
    <text evidence="2">The sequence shown here is derived from an EMBL/GenBank/DDBJ whole genome shotgun (WGS) entry which is preliminary data.</text>
</comment>
<evidence type="ECO:0000313" key="2">
    <source>
        <dbReference type="EMBL" id="HAE26303.1"/>
    </source>
</evidence>
<keyword evidence="2" id="KW-0315">Glutamine amidotransferase</keyword>
<evidence type="ECO:0000259" key="1">
    <source>
        <dbReference type="Pfam" id="PF00117"/>
    </source>
</evidence>
<sequence>MKLTIIETGLVPEPIRGDFEDYPAMFRRMFSAIDPDMTFETISVIKGESLPDPASLEAVLLTGSASGVYDDLPWIAPLLEFIRAAAGARVPQIGICFGHQALAEALGGKVIKSPKGFAAGRHTYDVLACPGLPADTCPKTISIAASHQDQVVALPPGAEVIAKSDFTPFAGLCYADNPAMSFQCHPEFSDAFSAALYRSRRERLGAATDPAVESLQIADDNQLVARWIAGFLSAHRTGR</sequence>
<name>A0A3B9GV46_9PROT</name>
<dbReference type="Pfam" id="PF00117">
    <property type="entry name" value="GATase"/>
    <property type="match status" value="1"/>
</dbReference>
<keyword evidence="2" id="KW-0808">Transferase</keyword>
<protein>
    <submittedName>
        <fullName evidence="2">Glutamine amidotransferase</fullName>
    </submittedName>
</protein>
<dbReference type="AlphaFoldDB" id="A0A3B9GV46"/>
<dbReference type="GO" id="GO:0005829">
    <property type="term" value="C:cytosol"/>
    <property type="evidence" value="ECO:0007669"/>
    <property type="project" value="TreeGrafter"/>
</dbReference>
<dbReference type="PANTHER" id="PTHR42695:SF5">
    <property type="entry name" value="GLUTAMINE AMIDOTRANSFERASE YLR126C-RELATED"/>
    <property type="match status" value="1"/>
</dbReference>
<dbReference type="Gene3D" id="3.40.50.880">
    <property type="match status" value="1"/>
</dbReference>
<dbReference type="GO" id="GO:0016740">
    <property type="term" value="F:transferase activity"/>
    <property type="evidence" value="ECO:0007669"/>
    <property type="project" value="UniProtKB-KW"/>
</dbReference>
<dbReference type="InterPro" id="IPR044992">
    <property type="entry name" value="ChyE-like"/>
</dbReference>
<feature type="domain" description="Glutamine amidotransferase" evidence="1">
    <location>
        <begin position="60"/>
        <end position="189"/>
    </location>
</feature>
<dbReference type="SUPFAM" id="SSF52317">
    <property type="entry name" value="Class I glutamine amidotransferase-like"/>
    <property type="match status" value="1"/>
</dbReference>
<dbReference type="Proteomes" id="UP000259610">
    <property type="component" value="Unassembled WGS sequence"/>
</dbReference>
<dbReference type="CDD" id="cd01741">
    <property type="entry name" value="GATase1_1"/>
    <property type="match status" value="1"/>
</dbReference>
<dbReference type="InterPro" id="IPR017926">
    <property type="entry name" value="GATASE"/>
</dbReference>
<dbReference type="EMBL" id="DMAN01000087">
    <property type="protein sequence ID" value="HAE26303.1"/>
    <property type="molecule type" value="Genomic_DNA"/>
</dbReference>
<reference evidence="2 3" key="1">
    <citation type="journal article" date="2018" name="Nat. Biotechnol.">
        <title>A standardized bacterial taxonomy based on genome phylogeny substantially revises the tree of life.</title>
        <authorList>
            <person name="Parks D.H."/>
            <person name="Chuvochina M."/>
            <person name="Waite D.W."/>
            <person name="Rinke C."/>
            <person name="Skarshewski A."/>
            <person name="Chaumeil P.A."/>
            <person name="Hugenholtz P."/>
        </authorList>
    </citation>
    <scope>NUCLEOTIDE SEQUENCE [LARGE SCALE GENOMIC DNA]</scope>
    <source>
        <strain evidence="2">UBA8733</strain>
    </source>
</reference>
<evidence type="ECO:0000313" key="3">
    <source>
        <dbReference type="Proteomes" id="UP000259610"/>
    </source>
</evidence>
<dbReference type="InterPro" id="IPR029062">
    <property type="entry name" value="Class_I_gatase-like"/>
</dbReference>
<proteinExistence type="predicted"/>
<organism evidence="2 3">
    <name type="scientific">Hyphomonas adhaerens</name>
    <dbReference type="NCBI Taxonomy" id="81029"/>
    <lineage>
        <taxon>Bacteria</taxon>
        <taxon>Pseudomonadati</taxon>
        <taxon>Pseudomonadota</taxon>
        <taxon>Alphaproteobacteria</taxon>
        <taxon>Hyphomonadales</taxon>
        <taxon>Hyphomonadaceae</taxon>
        <taxon>Hyphomonas</taxon>
    </lineage>
</organism>
<dbReference type="PANTHER" id="PTHR42695">
    <property type="entry name" value="GLUTAMINE AMIDOTRANSFERASE YLR126C-RELATED"/>
    <property type="match status" value="1"/>
</dbReference>
<dbReference type="PROSITE" id="PS51273">
    <property type="entry name" value="GATASE_TYPE_1"/>
    <property type="match status" value="1"/>
</dbReference>
<gene>
    <name evidence="2" type="ORF">DCG58_04015</name>
</gene>
<dbReference type="RefSeq" id="WP_272987241.1">
    <property type="nucleotide sequence ID" value="NZ_CAJWRG010000045.1"/>
</dbReference>
<accession>A0A3B9GV46</accession>